<evidence type="ECO:0000256" key="4">
    <source>
        <dbReference type="ARBA" id="ARBA00023139"/>
    </source>
</evidence>
<dbReference type="EMBL" id="CVVU01000221">
    <property type="protein sequence ID" value="CRP41468.1"/>
    <property type="molecule type" value="Genomic_DNA"/>
</dbReference>
<reference evidence="14 19" key="6">
    <citation type="submission" date="2018-12" db="EMBL/GenBank/DDBJ databases">
        <title>Pseudomonas aeruginosa Diversity Panel.</title>
        <authorList>
            <person name="Snesrud E."/>
            <person name="Mcgann P."/>
        </authorList>
    </citation>
    <scope>NUCLEOTIDE SEQUENCE [LARGE SCALE GENOMIC DNA]</scope>
    <source>
        <strain evidence="14 19">MRSN6241</strain>
    </source>
</reference>
<dbReference type="Proteomes" id="UP000284767">
    <property type="component" value="Unassembled WGS sequence"/>
</dbReference>
<dbReference type="EMBL" id="QORE01000481">
    <property type="protein sequence ID" value="RCI73964.1"/>
    <property type="molecule type" value="Genomic_DNA"/>
</dbReference>
<dbReference type="RefSeq" id="WP_003096430.1">
    <property type="nucleotide sequence ID" value="NZ_AP014622.1"/>
</dbReference>
<sequence length="46" mass="5085">MKRLFLSFVALALLAGSIAACGQKGPLYLPDDEKAKKEHSKDRYGF</sequence>
<dbReference type="Proteomes" id="UP000433532">
    <property type="component" value="Unassembled WGS sequence"/>
</dbReference>
<evidence type="ECO:0000256" key="7">
    <source>
        <dbReference type="SAM" id="SignalP"/>
    </source>
</evidence>
<dbReference type="eggNOG" id="COG5567">
    <property type="taxonomic scope" value="Bacteria"/>
</dbReference>
<evidence type="ECO:0000313" key="9">
    <source>
        <dbReference type="EMBL" id="MUI35876.1"/>
    </source>
</evidence>
<evidence type="ECO:0000313" key="10">
    <source>
        <dbReference type="EMBL" id="MZZ14911.1"/>
    </source>
</evidence>
<dbReference type="PROSITE" id="PS51257">
    <property type="entry name" value="PROKAR_LIPOPROTEIN"/>
    <property type="match status" value="1"/>
</dbReference>
<proteinExistence type="predicted"/>
<reference evidence="9 21" key="8">
    <citation type="submission" date="2019-11" db="EMBL/GenBank/DDBJ databases">
        <title>Genomes of ocular Pseudomonas aeruginosa isolates.</title>
        <authorList>
            <person name="Khan M."/>
            <person name="Rice S.A."/>
            <person name="Willcox M.D.P."/>
            <person name="Stapleton F."/>
        </authorList>
    </citation>
    <scope>NUCLEOTIDE SEQUENCE [LARGE SCALE GENOMIC DNA]</scope>
    <source>
        <strain evidence="9 21">PA221</strain>
    </source>
</reference>
<evidence type="ECO:0000313" key="13">
    <source>
        <dbReference type="EMBL" id="RPM18060.1"/>
    </source>
</evidence>
<evidence type="ECO:0000313" key="14">
    <source>
        <dbReference type="EMBL" id="RTS41754.1"/>
    </source>
</evidence>
<reference evidence="13 20" key="7">
    <citation type="submission" date="2019-01" db="EMBL/GenBank/DDBJ databases">
        <title>The Pseudomonas aeruginosa pan-genome provides new insights on its population structure, horizontal gene transfer and pathogenicity.</title>
        <authorList>
            <person name="Freschi L."/>
            <person name="Vincent A.T."/>
            <person name="Jeukens J."/>
            <person name="Emond-Rheault J.-G."/>
            <person name="Kukavica-Ibrulj I."/>
            <person name="Dupont M.-J."/>
            <person name="Charette S.J."/>
            <person name="Boyle B."/>
            <person name="Levesque R.C."/>
        </authorList>
    </citation>
    <scope>NUCLEOTIDE SEQUENCE [LARGE SCALE GENOMIC DNA]</scope>
    <source>
        <strain evidence="13 20">PA-W36</strain>
    </source>
</reference>
<dbReference type="Proteomes" id="UP000644192">
    <property type="component" value="Unassembled WGS sequence"/>
</dbReference>
<dbReference type="GO" id="GO:0009279">
    <property type="term" value="C:cell outer membrane"/>
    <property type="evidence" value="ECO:0007669"/>
    <property type="project" value="UniProtKB-SubCell"/>
</dbReference>
<dbReference type="Proteomes" id="UP000194857">
    <property type="component" value="Unassembled WGS sequence"/>
</dbReference>
<accession>A0A1S1BVF8</accession>
<dbReference type="PIRSF" id="PIRSF037657">
    <property type="entry name" value="Lipoprotein_LppL"/>
    <property type="match status" value="1"/>
</dbReference>
<evidence type="ECO:0000256" key="3">
    <source>
        <dbReference type="ARBA" id="ARBA00023136"/>
    </source>
</evidence>
<reference evidence="15" key="11">
    <citation type="submission" date="2023-10" db="EMBL/GenBank/DDBJ databases">
        <title>Pathogen: clinical or host-associated sample.</title>
        <authorList>
            <person name="Hergert J."/>
            <person name="Casey R."/>
            <person name="Wagner J."/>
            <person name="Young E.L."/>
            <person name="Oakeson K.F."/>
        </authorList>
    </citation>
    <scope>NUCLEOTIDE SEQUENCE</scope>
    <source>
        <strain evidence="15">2021CK-01020</strain>
    </source>
</reference>
<evidence type="ECO:0000313" key="20">
    <source>
        <dbReference type="Proteomes" id="UP000284767"/>
    </source>
</evidence>
<dbReference type="EMBL" id="NSNE01000005">
    <property type="protein sequence ID" value="RPM18060.1"/>
    <property type="molecule type" value="Genomic_DNA"/>
</dbReference>
<comment type="subcellular location">
    <subcellularLocation>
        <location evidence="1">Cell outer membrane</location>
        <topology evidence="1">Lipid-anchor</topology>
    </subcellularLocation>
</comment>
<reference evidence="15" key="10">
    <citation type="submission" date="2023-06" db="EMBL/GenBank/DDBJ databases">
        <authorList>
            <consortium name="Clinical and Environmental Microbiology Branch: Whole genome sequencing antimicrobial resistance pathogens in the healthcare setting"/>
        </authorList>
    </citation>
    <scope>NUCLEOTIDE SEQUENCE</scope>
    <source>
        <strain evidence="15">2021CK-01020</strain>
    </source>
</reference>
<evidence type="ECO:0000256" key="6">
    <source>
        <dbReference type="ARBA" id="ARBA00023288"/>
    </source>
</evidence>
<name>A0A072ZIU4_PSEAI</name>
<evidence type="ECO:0000313" key="8">
    <source>
        <dbReference type="EMBL" id="CRP41468.1"/>
    </source>
</evidence>
<organism evidence="9 21">
    <name type="scientific">Pseudomonas aeruginosa</name>
    <dbReference type="NCBI Taxonomy" id="287"/>
    <lineage>
        <taxon>Bacteria</taxon>
        <taxon>Pseudomonadati</taxon>
        <taxon>Pseudomonadota</taxon>
        <taxon>Gammaproteobacteria</taxon>
        <taxon>Pseudomonadales</taxon>
        <taxon>Pseudomonadaceae</taxon>
        <taxon>Pseudomonas</taxon>
    </lineage>
</organism>
<evidence type="ECO:0000313" key="11">
    <source>
        <dbReference type="EMBL" id="OTI55696.1"/>
    </source>
</evidence>
<keyword evidence="6 11" id="KW-0449">Lipoprotein</keyword>
<dbReference type="NCBIfam" id="NF047847">
    <property type="entry name" value="SS_mature_LptM"/>
    <property type="match status" value="1"/>
</dbReference>
<dbReference type="EMBL" id="NFFZ01000026">
    <property type="protein sequence ID" value="OTI55696.1"/>
    <property type="molecule type" value="Genomic_DNA"/>
</dbReference>
<evidence type="ECO:0000313" key="12">
    <source>
        <dbReference type="EMBL" id="RCI73964.1"/>
    </source>
</evidence>
<reference evidence="16" key="1">
    <citation type="submission" date="2015-06" db="EMBL/GenBank/DDBJ databases">
        <authorList>
            <person name="Radhakrishnan Rajesh"/>
            <person name="Underwood Anthony"/>
            <person name="Al-Shahib Ali"/>
        </authorList>
    </citation>
    <scope>NUCLEOTIDE SEQUENCE [LARGE SCALE GENOMIC DNA]</scope>
    <source>
        <strain evidence="16">P19_London_7_VIM_2_05_10</strain>
    </source>
</reference>
<dbReference type="Proteomes" id="UP001297540">
    <property type="component" value="Chromosome"/>
</dbReference>
<dbReference type="KEGG" id="paeb:NCGM1900_6076"/>
<gene>
    <name evidence="8" type="primary">lppL</name>
    <name evidence="11" type="ORF">CAZ10_32060</name>
    <name evidence="12" type="ORF">DT376_15520</name>
    <name evidence="14" type="ORF">DY940_25550</name>
    <name evidence="9" type="ORF">GNQ48_12725</name>
    <name evidence="10" type="ORF">GUL26_21915</name>
    <name evidence="13" type="ORF">IPC1295_10695</name>
    <name evidence="15" type="ORF">L4V69_36040</name>
    <name evidence="8" type="ORF">PAERUG_P19_London_7_VIM_2_05_10_04383</name>
</gene>
<reference evidence="12 18" key="5">
    <citation type="submission" date="2018-07" db="EMBL/GenBank/DDBJ databases">
        <title>Mechanisms of high-level aminoglycoside resistance among Gram-negative pathogens in Brazil.</title>
        <authorList>
            <person name="Ballaben A.S."/>
            <person name="Darini A.L.C."/>
            <person name="Doi Y."/>
        </authorList>
    </citation>
    <scope>NUCLEOTIDE SEQUENCE [LARGE SCALE GENOMIC DNA]</scope>
    <source>
        <strain evidence="12 18">B2-305</strain>
    </source>
</reference>
<keyword evidence="4" id="KW-0564">Palmitate</keyword>
<dbReference type="Proteomes" id="UP000253594">
    <property type="component" value="Unassembled WGS sequence"/>
</dbReference>
<dbReference type="EMBL" id="WOAD01000008">
    <property type="protein sequence ID" value="MUI35876.1"/>
    <property type="molecule type" value="Genomic_DNA"/>
</dbReference>
<dbReference type="Proteomes" id="UP000045039">
    <property type="component" value="Unassembled WGS sequence"/>
</dbReference>
<feature type="signal peptide" evidence="7">
    <location>
        <begin position="1"/>
        <end position="21"/>
    </location>
</feature>
<evidence type="ECO:0000313" key="21">
    <source>
        <dbReference type="Proteomes" id="UP000433532"/>
    </source>
</evidence>
<keyword evidence="2 7" id="KW-0732">Signal</keyword>
<dbReference type="AlphaFoldDB" id="A0A072ZIU4"/>
<dbReference type="InterPro" id="IPR032831">
    <property type="entry name" value="LptM_cons"/>
</dbReference>
<keyword evidence="5" id="KW-0998">Cell outer membrane</keyword>
<protein>
    <submittedName>
        <fullName evidence="9">Lipopeptide</fullName>
    </submittedName>
    <submittedName>
        <fullName evidence="11">Lipoprotein</fullName>
    </submittedName>
</protein>
<reference evidence="13 20" key="4">
    <citation type="submission" date="2017-08" db="EMBL/GenBank/DDBJ databases">
        <authorList>
            <person name="Feschi L."/>
            <person name="Jeukens J."/>
            <person name="Emond-Rheault J.-G."/>
            <person name="Kukavica-Ibrulj I."/>
            <person name="Boyle B."/>
            <person name="Levesque R.C."/>
        </authorList>
    </citation>
    <scope>NUCLEOTIDE SEQUENCE [LARGE SCALE GENOMIC DNA]</scope>
    <source>
        <strain evidence="13 20">PA-W36</strain>
    </source>
</reference>
<dbReference type="EMBL" id="CP136986">
    <property type="protein sequence ID" value="WOS77833.1"/>
    <property type="molecule type" value="Genomic_DNA"/>
</dbReference>
<evidence type="ECO:0000256" key="5">
    <source>
        <dbReference type="ARBA" id="ARBA00023237"/>
    </source>
</evidence>
<evidence type="ECO:0000313" key="17">
    <source>
        <dbReference type="Proteomes" id="UP000194857"/>
    </source>
</evidence>
<evidence type="ECO:0000313" key="15">
    <source>
        <dbReference type="EMBL" id="WOS77833.1"/>
    </source>
</evidence>
<evidence type="ECO:0000256" key="2">
    <source>
        <dbReference type="ARBA" id="ARBA00022729"/>
    </source>
</evidence>
<evidence type="ECO:0000256" key="1">
    <source>
        <dbReference type="ARBA" id="ARBA00004459"/>
    </source>
</evidence>
<reference evidence="11 17" key="3">
    <citation type="submission" date="2017-05" db="EMBL/GenBank/DDBJ databases">
        <authorList>
            <person name="Song R."/>
            <person name="Chenine A.L."/>
            <person name="Ruprecht R.M."/>
        </authorList>
    </citation>
    <scope>NUCLEOTIDE SEQUENCE [LARGE SCALE GENOMIC DNA]</scope>
    <source>
        <strain evidence="11 17">S567_C10_BS</strain>
    </source>
</reference>
<feature type="chain" id="PRO_5015027952" evidence="7">
    <location>
        <begin position="22"/>
        <end position="46"/>
    </location>
</feature>
<evidence type="ECO:0000313" key="16">
    <source>
        <dbReference type="Proteomes" id="UP000045039"/>
    </source>
</evidence>
<dbReference type="GeneID" id="77223807"/>
<keyword evidence="3" id="KW-0472">Membrane</keyword>
<dbReference type="Pfam" id="PF13627">
    <property type="entry name" value="LptM_cons"/>
    <property type="match status" value="1"/>
</dbReference>
<reference evidence="8" key="2">
    <citation type="submission" date="2015-06" db="EMBL/GenBank/DDBJ databases">
        <authorList>
            <person name="Radhakrishnan R."/>
            <person name="Underwood A."/>
            <person name="Al-Shahib A."/>
        </authorList>
    </citation>
    <scope>NUCLEOTIDE SEQUENCE</scope>
    <source>
        <strain evidence="8">P19_London_7_VIM_2_05_10</strain>
    </source>
</reference>
<accession>A0A072ZIU4</accession>
<reference evidence="10" key="9">
    <citation type="submission" date="2020-01" db="EMBL/GenBank/DDBJ databases">
        <title>Bacteria Cultured from War Wounds Associated with the Conflict in Eastern Ukraine.</title>
        <authorList>
            <person name="Snesrud E."/>
            <person name="Galac M.R."/>
            <person name="Mc Gann P."/>
            <person name="Valentine K."/>
            <person name="Viacheslav K."/>
        </authorList>
    </citation>
    <scope>NUCLEOTIDE SEQUENCE</scope>
    <source>
        <strain evidence="10">VNMU148</strain>
    </source>
</reference>
<dbReference type="InterPro" id="IPR017254">
    <property type="entry name" value="Lipoprotein_LppL"/>
</dbReference>
<evidence type="ECO:0000313" key="19">
    <source>
        <dbReference type="Proteomes" id="UP000276985"/>
    </source>
</evidence>
<evidence type="ECO:0000313" key="18">
    <source>
        <dbReference type="Proteomes" id="UP000253594"/>
    </source>
</evidence>
<dbReference type="Proteomes" id="UP000276985">
    <property type="component" value="Unassembled WGS sequence"/>
</dbReference>
<dbReference type="EMBL" id="WXZT01000015">
    <property type="protein sequence ID" value="MZZ14911.1"/>
    <property type="molecule type" value="Genomic_DNA"/>
</dbReference>
<dbReference type="EMBL" id="RXTL01000034">
    <property type="protein sequence ID" value="RTS41754.1"/>
    <property type="molecule type" value="Genomic_DNA"/>
</dbReference>